<reference evidence="1" key="1">
    <citation type="journal article" date="2021" name="Environ. Microbiol.">
        <title>Gene family expansions and transcriptome signatures uncover fungal adaptations to wood decay.</title>
        <authorList>
            <person name="Hage H."/>
            <person name="Miyauchi S."/>
            <person name="Viragh M."/>
            <person name="Drula E."/>
            <person name="Min B."/>
            <person name="Chaduli D."/>
            <person name="Navarro D."/>
            <person name="Favel A."/>
            <person name="Norest M."/>
            <person name="Lesage-Meessen L."/>
            <person name="Balint B."/>
            <person name="Merenyi Z."/>
            <person name="de Eugenio L."/>
            <person name="Morin E."/>
            <person name="Martinez A.T."/>
            <person name="Baldrian P."/>
            <person name="Stursova M."/>
            <person name="Martinez M.J."/>
            <person name="Novotny C."/>
            <person name="Magnuson J.K."/>
            <person name="Spatafora J.W."/>
            <person name="Maurice S."/>
            <person name="Pangilinan J."/>
            <person name="Andreopoulos W."/>
            <person name="LaButti K."/>
            <person name="Hundley H."/>
            <person name="Na H."/>
            <person name="Kuo A."/>
            <person name="Barry K."/>
            <person name="Lipzen A."/>
            <person name="Henrissat B."/>
            <person name="Riley R."/>
            <person name="Ahrendt S."/>
            <person name="Nagy L.G."/>
            <person name="Grigoriev I.V."/>
            <person name="Martin F."/>
            <person name="Rosso M.N."/>
        </authorList>
    </citation>
    <scope>NUCLEOTIDE SEQUENCE</scope>
    <source>
        <strain evidence="1">CBS 384.51</strain>
    </source>
</reference>
<keyword evidence="2" id="KW-1185">Reference proteome</keyword>
<name>A0ACB8TPV4_9APHY</name>
<accession>A0ACB8TPV4</accession>
<protein>
    <submittedName>
        <fullName evidence="1">Uncharacterized protein</fullName>
    </submittedName>
</protein>
<proteinExistence type="predicted"/>
<evidence type="ECO:0000313" key="2">
    <source>
        <dbReference type="Proteomes" id="UP001055072"/>
    </source>
</evidence>
<sequence>MQKLLTTLVVALIYAPFVVSHSQQEVLTSEVVLDSGDEFLNLTKWETHPSLFVPSDKESTFPFDSTSTGYTSIPQFVKNLYLGDGDYKPWINNTPARLGTDFPWMVTRLGDKDLVPDPTANPPEPVKVTTNPRWRWADCWRPLNAYKIFLTRNAAQATGNGLVIDELIKALPSGDLTTALFPTDVKNLLLANEKAIVNSNKNWVGYPASSRPTQYTPFDGVKVTHAGTTSGAAFKQTNPVGPMSLDATFILATQLAGINWKTVRAQIGSSQLQAGVYWAGAITPEKKDDQLIREKRKAPLTERTMGYVSRPQSPNMAKGSPDTGFYVVLDIDPKIDGYNNPNKNVFVFAAHLIDQHSRVYIKNTASLRNLAYATPYQPGKGSPPQIPSTNKGEDVRFYAHAHAAVMPYTTWMNWIGQDIKPGQKGEPMPNYIQIGEMHLYFLLEDEHDVWPRSAYLKHNDP</sequence>
<evidence type="ECO:0000313" key="1">
    <source>
        <dbReference type="EMBL" id="KAI0084029.1"/>
    </source>
</evidence>
<gene>
    <name evidence="1" type="ORF">BDY19DRAFT_998005</name>
</gene>
<organism evidence="1 2">
    <name type="scientific">Irpex rosettiformis</name>
    <dbReference type="NCBI Taxonomy" id="378272"/>
    <lineage>
        <taxon>Eukaryota</taxon>
        <taxon>Fungi</taxon>
        <taxon>Dikarya</taxon>
        <taxon>Basidiomycota</taxon>
        <taxon>Agaricomycotina</taxon>
        <taxon>Agaricomycetes</taxon>
        <taxon>Polyporales</taxon>
        <taxon>Irpicaceae</taxon>
        <taxon>Irpex</taxon>
    </lineage>
</organism>
<comment type="caution">
    <text evidence="1">The sequence shown here is derived from an EMBL/GenBank/DDBJ whole genome shotgun (WGS) entry which is preliminary data.</text>
</comment>
<dbReference type="EMBL" id="MU274948">
    <property type="protein sequence ID" value="KAI0084029.1"/>
    <property type="molecule type" value="Genomic_DNA"/>
</dbReference>
<dbReference type="Proteomes" id="UP001055072">
    <property type="component" value="Unassembled WGS sequence"/>
</dbReference>